<feature type="domain" description="Response regulatory" evidence="2">
    <location>
        <begin position="3"/>
        <end position="128"/>
    </location>
</feature>
<protein>
    <submittedName>
        <fullName evidence="3">Response regulator receiver domain-containing protein</fullName>
    </submittedName>
</protein>
<dbReference type="SUPFAM" id="SSF52172">
    <property type="entry name" value="CheY-like"/>
    <property type="match status" value="1"/>
</dbReference>
<feature type="modified residue" description="4-aspartylphosphate" evidence="1">
    <location>
        <position position="60"/>
    </location>
</feature>
<keyword evidence="1" id="KW-0597">Phosphoprotein</keyword>
<dbReference type="PROSITE" id="PS50110">
    <property type="entry name" value="RESPONSE_REGULATORY"/>
    <property type="match status" value="1"/>
</dbReference>
<evidence type="ECO:0000313" key="3">
    <source>
        <dbReference type="EMBL" id="SFF60398.1"/>
    </source>
</evidence>
<dbReference type="PANTHER" id="PTHR44520:SF2">
    <property type="entry name" value="RESPONSE REGULATOR RCP1"/>
    <property type="match status" value="1"/>
</dbReference>
<evidence type="ECO:0000313" key="4">
    <source>
        <dbReference type="Proteomes" id="UP000199116"/>
    </source>
</evidence>
<dbReference type="EMBL" id="FOOH01000001">
    <property type="protein sequence ID" value="SFF60398.1"/>
    <property type="molecule type" value="Genomic_DNA"/>
</dbReference>
<proteinExistence type="predicted"/>
<keyword evidence="4" id="KW-1185">Reference proteome</keyword>
<dbReference type="InterPro" id="IPR052893">
    <property type="entry name" value="TCS_response_regulator"/>
</dbReference>
<evidence type="ECO:0000256" key="1">
    <source>
        <dbReference type="PROSITE-ProRule" id="PRU00169"/>
    </source>
</evidence>
<gene>
    <name evidence="3" type="ORF">SAMN04488033_101348</name>
</gene>
<accession>A0A1I2K258</accession>
<organism evidence="3 4">
    <name type="scientific">Salegentibacter agarivorans</name>
    <dbReference type="NCBI Taxonomy" id="345907"/>
    <lineage>
        <taxon>Bacteria</taxon>
        <taxon>Pseudomonadati</taxon>
        <taxon>Bacteroidota</taxon>
        <taxon>Flavobacteriia</taxon>
        <taxon>Flavobacteriales</taxon>
        <taxon>Flavobacteriaceae</taxon>
        <taxon>Salegentibacter</taxon>
    </lineage>
</organism>
<dbReference type="PANTHER" id="PTHR44520">
    <property type="entry name" value="RESPONSE REGULATOR RCP1-RELATED"/>
    <property type="match status" value="1"/>
</dbReference>
<reference evidence="4" key="1">
    <citation type="submission" date="2016-10" db="EMBL/GenBank/DDBJ databases">
        <authorList>
            <person name="Varghese N."/>
            <person name="Submissions S."/>
        </authorList>
    </citation>
    <scope>NUCLEOTIDE SEQUENCE [LARGE SCALE GENOMIC DNA]</scope>
    <source>
        <strain evidence="4">DSM 23515</strain>
    </source>
</reference>
<dbReference type="Proteomes" id="UP000199116">
    <property type="component" value="Unassembled WGS sequence"/>
</dbReference>
<dbReference type="RefSeq" id="WP_083634169.1">
    <property type="nucleotide sequence ID" value="NZ_FOOH01000001.1"/>
</dbReference>
<dbReference type="Pfam" id="PF00072">
    <property type="entry name" value="Response_reg"/>
    <property type="match status" value="1"/>
</dbReference>
<dbReference type="InterPro" id="IPR011006">
    <property type="entry name" value="CheY-like_superfamily"/>
</dbReference>
<sequence length="136" mass="15726">MLEVLIVDDDQIVVFIQKKMISNHEIAQNPISFSQAADALNYIIEDQNHTRQKDFLILLDINMPNMNGWDFLKRLEAHPQKSRYHVIMVTSSIDAKDKEKANNYSTVRSFIEKPISAADCEKIKEISEISHFFETA</sequence>
<dbReference type="Gene3D" id="3.40.50.2300">
    <property type="match status" value="1"/>
</dbReference>
<dbReference type="AlphaFoldDB" id="A0A1I2K258"/>
<name>A0A1I2K258_9FLAO</name>
<dbReference type="InterPro" id="IPR001789">
    <property type="entry name" value="Sig_transdc_resp-reg_receiver"/>
</dbReference>
<dbReference type="SMART" id="SM00448">
    <property type="entry name" value="REC"/>
    <property type="match status" value="1"/>
</dbReference>
<dbReference type="GO" id="GO:0000160">
    <property type="term" value="P:phosphorelay signal transduction system"/>
    <property type="evidence" value="ECO:0007669"/>
    <property type="project" value="InterPro"/>
</dbReference>
<evidence type="ECO:0000259" key="2">
    <source>
        <dbReference type="PROSITE" id="PS50110"/>
    </source>
</evidence>